<dbReference type="SUPFAM" id="SSF56349">
    <property type="entry name" value="DNA breaking-rejoining enzymes"/>
    <property type="match status" value="1"/>
</dbReference>
<reference evidence="9 10" key="1">
    <citation type="submission" date="2020-04" db="EMBL/GenBank/DDBJ databases">
        <title>MicrobeNet Type strains.</title>
        <authorList>
            <person name="Nicholson A.C."/>
        </authorList>
    </citation>
    <scope>NUCLEOTIDE SEQUENCE [LARGE SCALE GENOMIC DNA]</scope>
    <source>
        <strain evidence="9 10">JCM 3332</strain>
    </source>
</reference>
<evidence type="ECO:0000256" key="2">
    <source>
        <dbReference type="ARBA" id="ARBA00022908"/>
    </source>
</evidence>
<dbReference type="PROSITE" id="PS51900">
    <property type="entry name" value="CB"/>
    <property type="match status" value="1"/>
</dbReference>
<dbReference type="InterPro" id="IPR044068">
    <property type="entry name" value="CB"/>
</dbReference>
<dbReference type="PROSITE" id="PS51898">
    <property type="entry name" value="TYR_RECOMBINASE"/>
    <property type="match status" value="1"/>
</dbReference>
<dbReference type="GO" id="GO:0003677">
    <property type="term" value="F:DNA binding"/>
    <property type="evidence" value="ECO:0007669"/>
    <property type="project" value="UniProtKB-UniRule"/>
</dbReference>
<protein>
    <submittedName>
        <fullName evidence="9">Tyrosine-type recombinase/integrase</fullName>
    </submittedName>
</protein>
<organism evidence="9 10">
    <name type="scientific">Nocardia flavorosea</name>
    <dbReference type="NCBI Taxonomy" id="53429"/>
    <lineage>
        <taxon>Bacteria</taxon>
        <taxon>Bacillati</taxon>
        <taxon>Actinomycetota</taxon>
        <taxon>Actinomycetes</taxon>
        <taxon>Mycobacteriales</taxon>
        <taxon>Nocardiaceae</taxon>
        <taxon>Nocardia</taxon>
    </lineage>
</organism>
<feature type="region of interest" description="Disordered" evidence="6">
    <location>
        <begin position="1"/>
        <end position="28"/>
    </location>
</feature>
<dbReference type="Gene3D" id="1.10.150.130">
    <property type="match status" value="1"/>
</dbReference>
<dbReference type="InterPro" id="IPR011010">
    <property type="entry name" value="DNA_brk_join_enz"/>
</dbReference>
<keyword evidence="2" id="KW-0229">DNA integration</keyword>
<dbReference type="Pfam" id="PF02899">
    <property type="entry name" value="Phage_int_SAM_1"/>
    <property type="match status" value="1"/>
</dbReference>
<keyword evidence="10" id="KW-1185">Reference proteome</keyword>
<evidence type="ECO:0000256" key="5">
    <source>
        <dbReference type="PROSITE-ProRule" id="PRU01248"/>
    </source>
</evidence>
<evidence type="ECO:0000259" key="7">
    <source>
        <dbReference type="PROSITE" id="PS51898"/>
    </source>
</evidence>
<dbReference type="InterPro" id="IPR010998">
    <property type="entry name" value="Integrase_recombinase_N"/>
</dbReference>
<evidence type="ECO:0000313" key="10">
    <source>
        <dbReference type="Proteomes" id="UP000570678"/>
    </source>
</evidence>
<comment type="similarity">
    <text evidence="1">Belongs to the 'phage' integrase family.</text>
</comment>
<dbReference type="EMBL" id="JAAXOT010000015">
    <property type="protein sequence ID" value="NKY59389.1"/>
    <property type="molecule type" value="Genomic_DNA"/>
</dbReference>
<dbReference type="PANTHER" id="PTHR30349">
    <property type="entry name" value="PHAGE INTEGRASE-RELATED"/>
    <property type="match status" value="1"/>
</dbReference>
<evidence type="ECO:0000259" key="8">
    <source>
        <dbReference type="PROSITE" id="PS51900"/>
    </source>
</evidence>
<dbReference type="InterPro" id="IPR002104">
    <property type="entry name" value="Integrase_catalytic"/>
</dbReference>
<evidence type="ECO:0000256" key="4">
    <source>
        <dbReference type="ARBA" id="ARBA00023172"/>
    </source>
</evidence>
<feature type="domain" description="Tyr recombinase" evidence="7">
    <location>
        <begin position="124"/>
        <end position="393"/>
    </location>
</feature>
<evidence type="ECO:0000256" key="6">
    <source>
        <dbReference type="SAM" id="MobiDB-lite"/>
    </source>
</evidence>
<accession>A0A846YR07</accession>
<evidence type="ECO:0000256" key="3">
    <source>
        <dbReference type="ARBA" id="ARBA00023125"/>
    </source>
</evidence>
<dbReference type="SUPFAM" id="SSF47823">
    <property type="entry name" value="lambda integrase-like, N-terminal domain"/>
    <property type="match status" value="1"/>
</dbReference>
<feature type="domain" description="Core-binding (CB)" evidence="8">
    <location>
        <begin position="7"/>
        <end position="95"/>
    </location>
</feature>
<gene>
    <name evidence="9" type="ORF">HGA15_25185</name>
</gene>
<evidence type="ECO:0000256" key="1">
    <source>
        <dbReference type="ARBA" id="ARBA00008857"/>
    </source>
</evidence>
<dbReference type="Pfam" id="PF00589">
    <property type="entry name" value="Phage_integrase"/>
    <property type="match status" value="1"/>
</dbReference>
<dbReference type="InterPro" id="IPR050090">
    <property type="entry name" value="Tyrosine_recombinase_XerCD"/>
</dbReference>
<keyword evidence="3 5" id="KW-0238">DNA-binding</keyword>
<dbReference type="InterPro" id="IPR013762">
    <property type="entry name" value="Integrase-like_cat_sf"/>
</dbReference>
<dbReference type="Gene3D" id="1.10.443.10">
    <property type="entry name" value="Intergrase catalytic core"/>
    <property type="match status" value="1"/>
</dbReference>
<name>A0A846YR07_9NOCA</name>
<dbReference type="Proteomes" id="UP000570678">
    <property type="component" value="Unassembled WGS sequence"/>
</dbReference>
<dbReference type="GO" id="GO:0015074">
    <property type="term" value="P:DNA integration"/>
    <property type="evidence" value="ECO:0007669"/>
    <property type="project" value="UniProtKB-KW"/>
</dbReference>
<keyword evidence="4" id="KW-0233">DNA recombination</keyword>
<dbReference type="GO" id="GO:0006310">
    <property type="term" value="P:DNA recombination"/>
    <property type="evidence" value="ECO:0007669"/>
    <property type="project" value="UniProtKB-KW"/>
</dbReference>
<comment type="caution">
    <text evidence="9">The sequence shown here is derived from an EMBL/GenBank/DDBJ whole genome shotgun (WGS) entry which is preliminary data.</text>
</comment>
<dbReference type="PANTHER" id="PTHR30349:SF41">
    <property type="entry name" value="INTEGRASE_RECOMBINASE PROTEIN MJ0367-RELATED"/>
    <property type="match status" value="1"/>
</dbReference>
<proteinExistence type="inferred from homology"/>
<feature type="compositionally biased region" description="Basic and acidic residues" evidence="6">
    <location>
        <begin position="12"/>
        <end position="24"/>
    </location>
</feature>
<dbReference type="AlphaFoldDB" id="A0A846YR07"/>
<dbReference type="InterPro" id="IPR004107">
    <property type="entry name" value="Integrase_SAM-like_N"/>
</dbReference>
<sequence>MADDGAAADDPVSDRHASRQEVRSPHTTRAYRSAVHRFETWCAEQGYRSSPADPEVVAAFLAAAGAECDAGIYRYSASTLSVWAAAIRRDHLDADLPDPVSTPVVRTALRSMAKRRSAAGQVPERADALLADDLRALVDSISARAAAGDWKAHIAACRDIALIVVGFCSARRRSEIAAIQFGDLRIVSDEAGSKEQWITMRIRGSRTSLTSVAYAQLPRSRDSRYCPWCRLLDWLMVVTVHDNTIRTAKDHGEPEDQQVRAARRSVIRLLDNLSDRDPQLHHCDRELPVHRRATAPVWRALAKSTRYLPADTGHPLTDQTIPLILKKRCQEAGFDSARIARISGHSLRSGFITQARADGIASEDIKRQSGHKRTDTVDHYYDSAPSYHKNAANQLQL</sequence>
<evidence type="ECO:0000313" key="9">
    <source>
        <dbReference type="EMBL" id="NKY59389.1"/>
    </source>
</evidence>